<gene>
    <name evidence="1" type="ORF">QQX02_11085</name>
</gene>
<proteinExistence type="predicted"/>
<evidence type="ECO:0008006" key="3">
    <source>
        <dbReference type="Google" id="ProtNLM"/>
    </source>
</evidence>
<dbReference type="SUPFAM" id="SSF54427">
    <property type="entry name" value="NTF2-like"/>
    <property type="match status" value="1"/>
</dbReference>
<comment type="caution">
    <text evidence="1">The sequence shown here is derived from an EMBL/GenBank/DDBJ whole genome shotgun (WGS) entry which is preliminary data.</text>
</comment>
<name>A0ABT8GJ50_9MICO</name>
<keyword evidence="2" id="KW-1185">Reference proteome</keyword>
<protein>
    <recommendedName>
        <fullName evidence="3">SnoaL-like domain-containing protein</fullName>
    </recommendedName>
</protein>
<dbReference type="Proteomes" id="UP001172708">
    <property type="component" value="Unassembled WGS sequence"/>
</dbReference>
<dbReference type="EMBL" id="JAUHQA010000001">
    <property type="protein sequence ID" value="MDN4481467.1"/>
    <property type="molecule type" value="Genomic_DNA"/>
</dbReference>
<organism evidence="1 2">
    <name type="scientific">Demequina muriae</name>
    <dbReference type="NCBI Taxonomy" id="3051664"/>
    <lineage>
        <taxon>Bacteria</taxon>
        <taxon>Bacillati</taxon>
        <taxon>Actinomycetota</taxon>
        <taxon>Actinomycetes</taxon>
        <taxon>Micrococcales</taxon>
        <taxon>Demequinaceae</taxon>
        <taxon>Demequina</taxon>
    </lineage>
</organism>
<dbReference type="RefSeq" id="WP_301143128.1">
    <property type="nucleotide sequence ID" value="NZ_JAUHQA010000001.1"/>
</dbReference>
<evidence type="ECO:0000313" key="1">
    <source>
        <dbReference type="EMBL" id="MDN4481467.1"/>
    </source>
</evidence>
<sequence length="128" mass="13128">MLDITTAPDCGNAPKQAYVLDVLSACARGDRDAVAQAVADDWTHRVAGRAATTGAEATDAVIAALSPAGLEAVHFSVLMSHGRLVSAMGTLRAGNEVSDFCCVITFSGHGKNARIAECVTFVASPTHG</sequence>
<reference evidence="1" key="1">
    <citation type="submission" date="2023-06" db="EMBL/GenBank/DDBJ databases">
        <title>Egi l300058.</title>
        <authorList>
            <person name="Gao L."/>
            <person name="Fang B.-Z."/>
            <person name="Li W.-J."/>
        </authorList>
    </citation>
    <scope>NUCLEOTIDE SEQUENCE</scope>
    <source>
        <strain evidence="1">EGI L300058</strain>
    </source>
</reference>
<evidence type="ECO:0000313" key="2">
    <source>
        <dbReference type="Proteomes" id="UP001172708"/>
    </source>
</evidence>
<dbReference type="InterPro" id="IPR032710">
    <property type="entry name" value="NTF2-like_dom_sf"/>
</dbReference>
<dbReference type="Gene3D" id="3.10.450.50">
    <property type="match status" value="1"/>
</dbReference>
<accession>A0ABT8GJ50</accession>